<keyword evidence="3" id="KW-1185">Reference proteome</keyword>
<name>A0A1Y6K113_9CHLR</name>
<feature type="transmembrane region" description="Helical" evidence="1">
    <location>
        <begin position="17"/>
        <end position="36"/>
    </location>
</feature>
<gene>
    <name evidence="2" type="ORF">CFX1CAM_0277</name>
</gene>
<dbReference type="AlphaFoldDB" id="A0A1Y6K113"/>
<keyword evidence="1" id="KW-0812">Transmembrane</keyword>
<evidence type="ECO:0000256" key="1">
    <source>
        <dbReference type="SAM" id="Phobius"/>
    </source>
</evidence>
<dbReference type="RefSeq" id="WP_087861285.1">
    <property type="nucleotide sequence ID" value="NZ_LT859958.1"/>
</dbReference>
<proteinExistence type="predicted"/>
<organism evidence="2 3">
    <name type="scientific">Candidatus Brevifilum fermentans</name>
    <dbReference type="NCBI Taxonomy" id="1986204"/>
    <lineage>
        <taxon>Bacteria</taxon>
        <taxon>Bacillati</taxon>
        <taxon>Chloroflexota</taxon>
        <taxon>Anaerolineae</taxon>
        <taxon>Anaerolineales</taxon>
        <taxon>Anaerolineaceae</taxon>
        <taxon>Candidatus Brevifilum</taxon>
    </lineage>
</organism>
<accession>A0A1Y6K113</accession>
<reference evidence="3" key="1">
    <citation type="submission" date="2017-05" db="EMBL/GenBank/DDBJ databases">
        <authorList>
            <person name="Kirkegaard R."/>
            <person name="Mcilroy J S."/>
        </authorList>
    </citation>
    <scope>NUCLEOTIDE SEQUENCE [LARGE SCALE GENOMIC DNA]</scope>
</reference>
<evidence type="ECO:0000313" key="3">
    <source>
        <dbReference type="Proteomes" id="UP000195514"/>
    </source>
</evidence>
<keyword evidence="1" id="KW-0472">Membrane</keyword>
<feature type="transmembrane region" description="Helical" evidence="1">
    <location>
        <begin position="90"/>
        <end position="106"/>
    </location>
</feature>
<sequence length="115" mass="12567">MSDHFENGNGSFWGPRLMWTLVAMIVIIIGLAVLALRSPISKPTGERTVVLTPEATPVVGDLENSSDTGVLILSAEDFLDPEEIGHTGEIIFWGTILLLILVAATLRETILRKKR</sequence>
<keyword evidence="1" id="KW-1133">Transmembrane helix</keyword>
<dbReference type="Proteomes" id="UP000195514">
    <property type="component" value="Chromosome I"/>
</dbReference>
<dbReference type="KEGG" id="abat:CFX1CAM_0277"/>
<dbReference type="EMBL" id="LT859958">
    <property type="protein sequence ID" value="SMX53343.1"/>
    <property type="molecule type" value="Genomic_DNA"/>
</dbReference>
<evidence type="ECO:0000313" key="2">
    <source>
        <dbReference type="EMBL" id="SMX53343.1"/>
    </source>
</evidence>
<protein>
    <submittedName>
        <fullName evidence="2">Uncharacterized protein</fullName>
    </submittedName>
</protein>